<organism evidence="2 3">
    <name type="scientific">Caulochytrium protostelioides</name>
    <dbReference type="NCBI Taxonomy" id="1555241"/>
    <lineage>
        <taxon>Eukaryota</taxon>
        <taxon>Fungi</taxon>
        <taxon>Fungi incertae sedis</taxon>
        <taxon>Chytridiomycota</taxon>
        <taxon>Chytridiomycota incertae sedis</taxon>
        <taxon>Chytridiomycetes</taxon>
        <taxon>Caulochytriales</taxon>
        <taxon>Caulochytriaceae</taxon>
        <taxon>Caulochytrium</taxon>
    </lineage>
</organism>
<gene>
    <name evidence="2" type="ORF">CAUPRSCDRAFT_11359</name>
</gene>
<evidence type="ECO:0000313" key="2">
    <source>
        <dbReference type="EMBL" id="RKO96948.1"/>
    </source>
</evidence>
<dbReference type="AlphaFoldDB" id="A0A4P9WXH3"/>
<feature type="region of interest" description="Disordered" evidence="1">
    <location>
        <begin position="1"/>
        <end position="32"/>
    </location>
</feature>
<reference evidence="3" key="1">
    <citation type="journal article" date="2018" name="Nat. Microbiol.">
        <title>Leveraging single-cell genomics to expand the fungal tree of life.</title>
        <authorList>
            <person name="Ahrendt S.R."/>
            <person name="Quandt C.A."/>
            <person name="Ciobanu D."/>
            <person name="Clum A."/>
            <person name="Salamov A."/>
            <person name="Andreopoulos B."/>
            <person name="Cheng J.F."/>
            <person name="Woyke T."/>
            <person name="Pelin A."/>
            <person name="Henrissat B."/>
            <person name="Reynolds N.K."/>
            <person name="Benny G.L."/>
            <person name="Smith M.E."/>
            <person name="James T.Y."/>
            <person name="Grigoriev I.V."/>
        </authorList>
    </citation>
    <scope>NUCLEOTIDE SEQUENCE [LARGE SCALE GENOMIC DNA]</scope>
    <source>
        <strain evidence="3">ATCC 52028</strain>
    </source>
</reference>
<evidence type="ECO:0000256" key="1">
    <source>
        <dbReference type="SAM" id="MobiDB-lite"/>
    </source>
</evidence>
<proteinExistence type="predicted"/>
<feature type="region of interest" description="Disordered" evidence="1">
    <location>
        <begin position="57"/>
        <end position="84"/>
    </location>
</feature>
<dbReference type="EMBL" id="ML009505">
    <property type="protein sequence ID" value="RKO96948.1"/>
    <property type="molecule type" value="Genomic_DNA"/>
</dbReference>
<dbReference type="Proteomes" id="UP000268535">
    <property type="component" value="Unassembled WGS sequence"/>
</dbReference>
<sequence length="738" mass="78370">GGGGGGGGRGGGRPAERRGVATELDKPGVGADASFVEPVHDRVLVVSWIVVGAALPENEPVPSNEDASADDEVADVESTHEEDGSFVDNEFDGIWFPLTADVVVKWVSAVADVEEAVVSAGSNVDGMTVLVTEIRDVAVAAIIDVVVVDVVGLAGGASSDDGMEEDPVEKQADVVSAVVSASVSDREAVDAVTGVVVPGPLPPDGLLNDVAIPAPSGVALVGLSAIGVGEVLTDVVRSVLTNDELVNTELVGGSGKVVSSALVTADTADESTEASIDDGVASLPEVASVVLIDAVGALAVCAVSVKVAGASDGFVVHGEFVAADVGTATECEGLAVAEETGDDDEDDVRDAVPMLSLVADVGMGPRLLSVDRIDAVSVDCAESVSTDGSGVSDGRCIHWGGRRLVRHALWGRGRHIMRCYHRLHLRRRGGSCRGGDGVGRPAGLRRCRRSRARLHRHRTRVDKSTGCHAAGRRCRCRRRCRRRVGDIKCHGHSHHDEGRRRRSIRFLGVRPHDGVANAATAAAGDTQSCRYVCGGRQHRRFDRGGGIRDRTQLGYRGESWGRSFDPCRDGHGFGGVGRRRQRSWRDRAVGGDFARSEGQGGGRTSRELWQTVQDLNRKALIAVLQIQPGVIPARGVIDRDKAPSIEVRGGAIALHVDELRPQCAPHQKVGVFSHLARIIVVPLEPPVALDRRPFLKQPGRGQMMLPSFPWMRSNAIELGHTQWVKSYRSLSDRFHQDR</sequence>
<feature type="compositionally biased region" description="Basic and acidic residues" evidence="1">
    <location>
        <begin position="14"/>
        <end position="26"/>
    </location>
</feature>
<protein>
    <submittedName>
        <fullName evidence="2">Uncharacterized protein</fullName>
    </submittedName>
</protein>
<evidence type="ECO:0000313" key="3">
    <source>
        <dbReference type="Proteomes" id="UP000268535"/>
    </source>
</evidence>
<feature type="non-terminal residue" evidence="2">
    <location>
        <position position="1"/>
    </location>
</feature>
<name>A0A4P9WXH3_9FUNG</name>
<accession>A0A4P9WXH3</accession>
<feature type="compositionally biased region" description="Gly residues" evidence="1">
    <location>
        <begin position="1"/>
        <end position="13"/>
    </location>
</feature>